<evidence type="ECO:0000313" key="1">
    <source>
        <dbReference type="EMBL" id="MDG0789487.1"/>
    </source>
</evidence>
<organism evidence="1 2">
    <name type="scientific">Cohnella ginsengisoli</name>
    <dbReference type="NCBI Taxonomy" id="425004"/>
    <lineage>
        <taxon>Bacteria</taxon>
        <taxon>Bacillati</taxon>
        <taxon>Bacillota</taxon>
        <taxon>Bacilli</taxon>
        <taxon>Bacillales</taxon>
        <taxon>Paenibacillaceae</taxon>
        <taxon>Cohnella</taxon>
    </lineage>
</organism>
<comment type="caution">
    <text evidence="1">The sequence shown here is derived from an EMBL/GenBank/DDBJ whole genome shotgun (WGS) entry which is preliminary data.</text>
</comment>
<dbReference type="RefSeq" id="WP_277563429.1">
    <property type="nucleotide sequence ID" value="NZ_JAPDHZ010000002.1"/>
</dbReference>
<proteinExistence type="predicted"/>
<evidence type="ECO:0000313" key="2">
    <source>
        <dbReference type="Proteomes" id="UP001153387"/>
    </source>
</evidence>
<keyword evidence="2" id="KW-1185">Reference proteome</keyword>
<reference evidence="1 2" key="1">
    <citation type="submission" date="2022-10" db="EMBL/GenBank/DDBJ databases">
        <title>Comparative genomic analysis of Cohnella hashimotonis sp. nov., isolated from the International Space Station.</title>
        <authorList>
            <person name="Simpson A."/>
            <person name="Venkateswaran K."/>
        </authorList>
    </citation>
    <scope>NUCLEOTIDE SEQUENCE [LARGE SCALE GENOMIC DNA]</scope>
    <source>
        <strain evidence="1 2">DSM 18997</strain>
    </source>
</reference>
<protein>
    <submittedName>
        <fullName evidence="1">Uncharacterized protein</fullName>
    </submittedName>
</protein>
<gene>
    <name evidence="1" type="ORF">OMP38_00435</name>
</gene>
<name>A0A9X4QKU3_9BACL</name>
<sequence length="389" mass="41697">MAGEALLTPGDVSVIRRYVRTKYAPMPATNQAEIVADAIVRTIRRRLPEWPEALRADVADRLVASCVVGEQREVYPQDVLRVCGDLTLADEAHAASLLRWLNERTAAAWTLERIARRTEKGLVLKPDLAAELDSESNANDSASSLEAAHGGTAGLDNASTTLGADGIVVAASVVHSAADVNRMPRSGWLAPAALRPLVLAAVLMLAAAGVLLTSIQRSDSEAESPRPESAANPAAQQTVRQAAGTAPFAYLPFDAEAVKSYLKGRDSMLAERPYFEAIVESARQHGIDPLLLFAVAGQEQGFVPKSAKKAKQIANNPFNVFNSWETYNTDIGDSSGIAAKLLAKLAAGIPEGEEPFAWMNRTYAEDPLWSDGVRAIYAKLQSIGREQGE</sequence>
<dbReference type="AlphaFoldDB" id="A0A9X4QKU3"/>
<accession>A0A9X4QKU3</accession>
<dbReference type="Proteomes" id="UP001153387">
    <property type="component" value="Unassembled WGS sequence"/>
</dbReference>
<dbReference type="EMBL" id="JAPDHZ010000002">
    <property type="protein sequence ID" value="MDG0789487.1"/>
    <property type="molecule type" value="Genomic_DNA"/>
</dbReference>